<dbReference type="PROSITE" id="PS00671">
    <property type="entry name" value="D_2_HYDROXYACID_DH_3"/>
    <property type="match status" value="1"/>
</dbReference>
<proteinExistence type="inferred from homology"/>
<evidence type="ECO:0000259" key="7">
    <source>
        <dbReference type="Pfam" id="PF02826"/>
    </source>
</evidence>
<dbReference type="InterPro" id="IPR029752">
    <property type="entry name" value="D-isomer_DH_CS1"/>
</dbReference>
<dbReference type="CDD" id="cd04901">
    <property type="entry name" value="ACT_3PGDH"/>
    <property type="match status" value="1"/>
</dbReference>
<evidence type="ECO:0000256" key="1">
    <source>
        <dbReference type="ARBA" id="ARBA00005854"/>
    </source>
</evidence>
<organism evidence="8 9">
    <name type="scientific">Microlunatus aurantiacus</name>
    <dbReference type="NCBI Taxonomy" id="446786"/>
    <lineage>
        <taxon>Bacteria</taxon>
        <taxon>Bacillati</taxon>
        <taxon>Actinomycetota</taxon>
        <taxon>Actinomycetes</taxon>
        <taxon>Propionibacteriales</taxon>
        <taxon>Propionibacteriaceae</taxon>
        <taxon>Microlunatus</taxon>
    </lineage>
</organism>
<evidence type="ECO:0000256" key="4">
    <source>
        <dbReference type="ARBA" id="ARBA00029440"/>
    </source>
</evidence>
<dbReference type="InterPro" id="IPR036291">
    <property type="entry name" value="NAD(P)-bd_dom_sf"/>
</dbReference>
<dbReference type="PANTHER" id="PTHR42938:SF47">
    <property type="entry name" value="HYDROXYPYRUVATE REDUCTASE"/>
    <property type="match status" value="1"/>
</dbReference>
<keyword evidence="2 5" id="KW-0560">Oxidoreductase</keyword>
<evidence type="ECO:0000313" key="9">
    <source>
        <dbReference type="Proteomes" id="UP001500051"/>
    </source>
</evidence>
<sequence>MTEKFRVQVLNHVSARGLRRLPWERFSVSADVADPHAILLRSADLHAAPIPASVLAVGRAGSGTNNIPVASLSARGVPVFAAPGANANAVKELVLTGMLLAARNIDRALPYVAAQSPTDPALDTRIEAGKKAFAGYELAGHTLGVVGLGKIGCLVADAAIKLGMDVVGYDPEITVESAWSLPASVRKARDLGDLLRHSNFLTLHVPLVDATRAMIDAGAVSQLKRGAVLLNFSRGGVVDDAAVLEALADGQLSRYVCDFPTPELVGRTGVILLPHLGASTGEAEQNCAVMAADQVRDYLLDGTLRNAVNFPDVELPRGSRWRLAVANANVPNMVGSITHELAAAGLNIATMTNKSRRDLAYTLLDLDGEVPESVITAITAIEGVLKVRSLPVES</sequence>
<dbReference type="RefSeq" id="WP_344813495.1">
    <property type="nucleotide sequence ID" value="NZ_BAAAYX010000013.1"/>
</dbReference>
<name>A0ABP7E2S4_9ACTN</name>
<dbReference type="SUPFAM" id="SSF51735">
    <property type="entry name" value="NAD(P)-binding Rossmann-fold domains"/>
    <property type="match status" value="1"/>
</dbReference>
<keyword evidence="3" id="KW-0520">NAD</keyword>
<dbReference type="Pfam" id="PF00389">
    <property type="entry name" value="2-Hacid_dh"/>
    <property type="match status" value="1"/>
</dbReference>
<dbReference type="SUPFAM" id="SSF52283">
    <property type="entry name" value="Formate/glycerate dehydrogenase catalytic domain-like"/>
    <property type="match status" value="1"/>
</dbReference>
<dbReference type="InterPro" id="IPR045865">
    <property type="entry name" value="ACT-like_dom_sf"/>
</dbReference>
<evidence type="ECO:0000313" key="8">
    <source>
        <dbReference type="EMBL" id="GAA3711477.1"/>
    </source>
</evidence>
<gene>
    <name evidence="8" type="ORF">GCM10022204_32850</name>
</gene>
<reference evidence="9" key="1">
    <citation type="journal article" date="2019" name="Int. J. Syst. Evol. Microbiol.">
        <title>The Global Catalogue of Microorganisms (GCM) 10K type strain sequencing project: providing services to taxonomists for standard genome sequencing and annotation.</title>
        <authorList>
            <consortium name="The Broad Institute Genomics Platform"/>
            <consortium name="The Broad Institute Genome Sequencing Center for Infectious Disease"/>
            <person name="Wu L."/>
            <person name="Ma J."/>
        </authorList>
    </citation>
    <scope>NUCLEOTIDE SEQUENCE [LARGE SCALE GENOMIC DNA]</scope>
    <source>
        <strain evidence="9">JCM 16548</strain>
    </source>
</reference>
<feature type="domain" description="D-isomer specific 2-hydroxyacid dehydrogenase NAD-binding" evidence="7">
    <location>
        <begin position="121"/>
        <end position="277"/>
    </location>
</feature>
<dbReference type="PROSITE" id="PS00065">
    <property type="entry name" value="D_2_HYDROXYACID_DH_1"/>
    <property type="match status" value="1"/>
</dbReference>
<protein>
    <submittedName>
        <fullName evidence="8">Phosphoglycerate dehydrogenase</fullName>
    </submittedName>
</protein>
<evidence type="ECO:0000256" key="3">
    <source>
        <dbReference type="ARBA" id="ARBA00023027"/>
    </source>
</evidence>
<dbReference type="Gene3D" id="3.30.70.260">
    <property type="match status" value="1"/>
</dbReference>
<accession>A0ABP7E2S4</accession>
<dbReference type="EMBL" id="BAAAYX010000013">
    <property type="protein sequence ID" value="GAA3711477.1"/>
    <property type="molecule type" value="Genomic_DNA"/>
</dbReference>
<dbReference type="CDD" id="cd12174">
    <property type="entry name" value="PGDH_like_3"/>
    <property type="match status" value="1"/>
</dbReference>
<dbReference type="InterPro" id="IPR006140">
    <property type="entry name" value="D-isomer_DH_NAD-bd"/>
</dbReference>
<evidence type="ECO:0000259" key="6">
    <source>
        <dbReference type="Pfam" id="PF00389"/>
    </source>
</evidence>
<dbReference type="PANTHER" id="PTHR42938">
    <property type="entry name" value="FORMATE DEHYDROGENASE 1"/>
    <property type="match status" value="1"/>
</dbReference>
<dbReference type="Pfam" id="PF02826">
    <property type="entry name" value="2-Hacid_dh_C"/>
    <property type="match status" value="1"/>
</dbReference>
<dbReference type="InterPro" id="IPR029753">
    <property type="entry name" value="D-isomer_DH_CS"/>
</dbReference>
<evidence type="ECO:0000256" key="5">
    <source>
        <dbReference type="RuleBase" id="RU003719"/>
    </source>
</evidence>
<dbReference type="Gene3D" id="3.40.50.720">
    <property type="entry name" value="NAD(P)-binding Rossmann-like Domain"/>
    <property type="match status" value="2"/>
</dbReference>
<comment type="pathway">
    <text evidence="4">Amino-acid biosynthesis.</text>
</comment>
<comment type="caution">
    <text evidence="8">The sequence shown here is derived from an EMBL/GenBank/DDBJ whole genome shotgun (WGS) entry which is preliminary data.</text>
</comment>
<comment type="similarity">
    <text evidence="1 5">Belongs to the D-isomer specific 2-hydroxyacid dehydrogenase family.</text>
</comment>
<dbReference type="InterPro" id="IPR006139">
    <property type="entry name" value="D-isomer_2_OHA_DH_cat_dom"/>
</dbReference>
<dbReference type="SUPFAM" id="SSF55021">
    <property type="entry name" value="ACT-like"/>
    <property type="match status" value="1"/>
</dbReference>
<dbReference type="Proteomes" id="UP001500051">
    <property type="component" value="Unassembled WGS sequence"/>
</dbReference>
<evidence type="ECO:0000256" key="2">
    <source>
        <dbReference type="ARBA" id="ARBA00023002"/>
    </source>
</evidence>
<feature type="domain" description="D-isomer specific 2-hydroxyacid dehydrogenase catalytic" evidence="6">
    <location>
        <begin position="31"/>
        <end position="309"/>
    </location>
</feature>
<dbReference type="PROSITE" id="PS00670">
    <property type="entry name" value="D_2_HYDROXYACID_DH_2"/>
    <property type="match status" value="1"/>
</dbReference>
<keyword evidence="9" id="KW-1185">Reference proteome</keyword>